<reference evidence="2 3" key="1">
    <citation type="submission" date="2021-03" db="EMBL/GenBank/DDBJ databases">
        <title>Antimicrobial resistance genes in bacteria isolated from Japanese honey, and their potential for conferring macrolide and lincosamide resistance in the American foulbrood pathogen Paenibacillus larvae.</title>
        <authorList>
            <person name="Okamoto M."/>
            <person name="Kumagai M."/>
            <person name="Kanamori H."/>
            <person name="Takamatsu D."/>
        </authorList>
    </citation>
    <scope>NUCLEOTIDE SEQUENCE [LARGE SCALE GENOMIC DNA]</scope>
    <source>
        <strain evidence="2 3">J34TS1</strain>
    </source>
</reference>
<feature type="region of interest" description="Disordered" evidence="1">
    <location>
        <begin position="20"/>
        <end position="39"/>
    </location>
</feature>
<proteinExistence type="predicted"/>
<dbReference type="Proteomes" id="UP000682811">
    <property type="component" value="Unassembled WGS sequence"/>
</dbReference>
<dbReference type="AlphaFoldDB" id="A0A919YGC0"/>
<organism evidence="2 3">
    <name type="scientific">Paenibacillus azoreducens</name>
    <dbReference type="NCBI Taxonomy" id="116718"/>
    <lineage>
        <taxon>Bacteria</taxon>
        <taxon>Bacillati</taxon>
        <taxon>Bacillota</taxon>
        <taxon>Bacilli</taxon>
        <taxon>Bacillales</taxon>
        <taxon>Paenibacillaceae</taxon>
        <taxon>Paenibacillus</taxon>
    </lineage>
</organism>
<name>A0A919YGC0_9BACL</name>
<dbReference type="EMBL" id="BORT01000016">
    <property type="protein sequence ID" value="GIO48798.1"/>
    <property type="molecule type" value="Genomic_DNA"/>
</dbReference>
<evidence type="ECO:0000256" key="1">
    <source>
        <dbReference type="SAM" id="MobiDB-lite"/>
    </source>
</evidence>
<accession>A0A919YGC0</accession>
<protein>
    <submittedName>
        <fullName evidence="2">Uncharacterized protein</fullName>
    </submittedName>
</protein>
<comment type="caution">
    <text evidence="2">The sequence shown here is derived from an EMBL/GenBank/DDBJ whole genome shotgun (WGS) entry which is preliminary data.</text>
</comment>
<evidence type="ECO:0000313" key="2">
    <source>
        <dbReference type="EMBL" id="GIO48798.1"/>
    </source>
</evidence>
<sequence length="48" mass="5412">MSVDYGLPYLRRGTIPFAAKNKSKAQGSEHNDKSTKSNKYAFIFTNDN</sequence>
<evidence type="ECO:0000313" key="3">
    <source>
        <dbReference type="Proteomes" id="UP000682811"/>
    </source>
</evidence>
<gene>
    <name evidence="2" type="ORF">J34TS1_35630</name>
</gene>
<keyword evidence="3" id="KW-1185">Reference proteome</keyword>